<dbReference type="InterPro" id="IPR045282">
    <property type="entry name" value="At4g08330-like"/>
</dbReference>
<keyword evidence="1" id="KW-1185">Reference proteome</keyword>
<evidence type="ECO:0000313" key="2">
    <source>
        <dbReference type="RefSeq" id="XP_060673371.1"/>
    </source>
</evidence>
<evidence type="ECO:0000313" key="1">
    <source>
        <dbReference type="Proteomes" id="UP001652623"/>
    </source>
</evidence>
<accession>A0ABM4A9G2</accession>
<sequence length="162" mass="17951">MEKSTFSKDGYLNGGHRPSLSSTSIRDVSYSCGTCGYELNLSSSNRNTSTIGSKYGKSIKRGIISFIYIDDSRFTQVDEIQCIPHFSKHSWGLFRRRTKLLCRKCGNNIGIAYDDYTSSYALVSDGSDSCSGNEVSKRTKYDIKIRGLQPLSSEESGIPIIA</sequence>
<proteinExistence type="predicted"/>
<gene>
    <name evidence="2" type="primary">LOC132803816</name>
</gene>
<dbReference type="Pfam" id="PF24046">
    <property type="entry name" value="At4g08330"/>
    <property type="match status" value="1"/>
</dbReference>
<reference evidence="2" key="1">
    <citation type="submission" date="2025-08" db="UniProtKB">
        <authorList>
            <consortium name="RefSeq"/>
        </authorList>
    </citation>
    <scope>IDENTIFICATION</scope>
    <source>
        <tissue evidence="2">Seedling</tissue>
    </source>
</reference>
<dbReference type="GeneID" id="132803816"/>
<dbReference type="Proteomes" id="UP001652623">
    <property type="component" value="Chromosome 5"/>
</dbReference>
<dbReference type="PANTHER" id="PTHR33674">
    <property type="entry name" value="METHIONINE-S-OXIDE REDUCTASE"/>
    <property type="match status" value="1"/>
</dbReference>
<dbReference type="RefSeq" id="XP_060673371.1">
    <property type="nucleotide sequence ID" value="XM_060817388.1"/>
</dbReference>
<dbReference type="PANTHER" id="PTHR33674:SF8">
    <property type="entry name" value="OS01G0833400 PROTEIN"/>
    <property type="match status" value="1"/>
</dbReference>
<name>A0ABM4A9G2_ZIZJJ</name>
<organism evidence="1 2">
    <name type="scientific">Ziziphus jujuba</name>
    <name type="common">Chinese jujube</name>
    <name type="synonym">Ziziphus sativa</name>
    <dbReference type="NCBI Taxonomy" id="326968"/>
    <lineage>
        <taxon>Eukaryota</taxon>
        <taxon>Viridiplantae</taxon>
        <taxon>Streptophyta</taxon>
        <taxon>Embryophyta</taxon>
        <taxon>Tracheophyta</taxon>
        <taxon>Spermatophyta</taxon>
        <taxon>Magnoliopsida</taxon>
        <taxon>eudicotyledons</taxon>
        <taxon>Gunneridae</taxon>
        <taxon>Pentapetalae</taxon>
        <taxon>rosids</taxon>
        <taxon>fabids</taxon>
        <taxon>Rosales</taxon>
        <taxon>Rhamnaceae</taxon>
        <taxon>Paliureae</taxon>
        <taxon>Ziziphus</taxon>
    </lineage>
</organism>
<protein>
    <submittedName>
        <fullName evidence="2">Uncharacterized protein At4g08330, chloroplastic-like isoform X1</fullName>
    </submittedName>
</protein>